<evidence type="ECO:0000313" key="3">
    <source>
        <dbReference type="Proteomes" id="UP000636891"/>
    </source>
</evidence>
<gene>
    <name evidence="2" type="ORF">H8S08_06540</name>
</gene>
<dbReference type="EMBL" id="JACOOK010000003">
    <property type="protein sequence ID" value="MBC5616676.1"/>
    <property type="molecule type" value="Genomic_DNA"/>
</dbReference>
<feature type="compositionally biased region" description="Basic and acidic residues" evidence="1">
    <location>
        <begin position="148"/>
        <end position="168"/>
    </location>
</feature>
<feature type="compositionally biased region" description="Basic and acidic residues" evidence="1">
    <location>
        <begin position="22"/>
        <end position="53"/>
    </location>
</feature>
<reference evidence="2 3" key="1">
    <citation type="submission" date="2020-08" db="EMBL/GenBank/DDBJ databases">
        <title>Genome public.</title>
        <authorList>
            <person name="Liu C."/>
            <person name="Sun Q."/>
        </authorList>
    </citation>
    <scope>NUCLEOTIDE SEQUENCE [LARGE SCALE GENOMIC DNA]</scope>
    <source>
        <strain evidence="2 3">New-7</strain>
    </source>
</reference>
<comment type="caution">
    <text evidence="2">The sequence shown here is derived from an EMBL/GenBank/DDBJ whole genome shotgun (WGS) entry which is preliminary data.</text>
</comment>
<feature type="compositionally biased region" description="Polar residues" evidence="1">
    <location>
        <begin position="128"/>
        <end position="147"/>
    </location>
</feature>
<dbReference type="RefSeq" id="WP_118655773.1">
    <property type="nucleotide sequence ID" value="NZ_JACOOK010000003.1"/>
</dbReference>
<feature type="region of interest" description="Disordered" evidence="1">
    <location>
        <begin position="22"/>
        <end position="168"/>
    </location>
</feature>
<sequence>MNTEPYRIFWDDELWLARRLREASADPAGEDRRQTASGKKDSGISRITDRKSPNGESRVPQPFAGTEVPGEKRLPAAISRQTDPETETAFNPAGPETKHSGYGQATAAYAPATEPFPAIQKPVDPTRRQNGSEYGSQNETSPYPQRSGNDDERGSSRLSEESRRAIRETVNERLSELRVYVLESDITEAQQAVKSVVEQASF</sequence>
<accession>A0ABR7CLY5</accession>
<evidence type="ECO:0000313" key="2">
    <source>
        <dbReference type="EMBL" id="MBC5616676.1"/>
    </source>
</evidence>
<protein>
    <submittedName>
        <fullName evidence="2">Uncharacterized protein</fullName>
    </submittedName>
</protein>
<keyword evidence="3" id="KW-1185">Reference proteome</keyword>
<organism evidence="2 3">
    <name type="scientific">Alistipes hominis</name>
    <dbReference type="NCBI Taxonomy" id="2763015"/>
    <lineage>
        <taxon>Bacteria</taxon>
        <taxon>Pseudomonadati</taxon>
        <taxon>Bacteroidota</taxon>
        <taxon>Bacteroidia</taxon>
        <taxon>Bacteroidales</taxon>
        <taxon>Rikenellaceae</taxon>
        <taxon>Alistipes</taxon>
    </lineage>
</organism>
<dbReference type="Proteomes" id="UP000636891">
    <property type="component" value="Unassembled WGS sequence"/>
</dbReference>
<evidence type="ECO:0000256" key="1">
    <source>
        <dbReference type="SAM" id="MobiDB-lite"/>
    </source>
</evidence>
<proteinExistence type="predicted"/>
<name>A0ABR7CLY5_9BACT</name>